<dbReference type="RefSeq" id="YP_009594124.1">
    <property type="nucleotide sequence ID" value="NC_041872.1"/>
</dbReference>
<protein>
    <submittedName>
        <fullName evidence="1">Uncharacterized protein</fullName>
    </submittedName>
</protein>
<organism evidence="1 2">
    <name type="scientific">Flavobacterium phage FpV4</name>
    <dbReference type="NCBI Taxonomy" id="1740108"/>
    <lineage>
        <taxon>Viruses</taxon>
        <taxon>Duplodnaviria</taxon>
        <taxon>Heunggongvirae</taxon>
        <taxon>Uroviricota</taxon>
        <taxon>Caudoviricetes</taxon>
        <taxon>Fipvunavirus</taxon>
        <taxon>Fipvunavirus Fpv4</taxon>
    </lineage>
</organism>
<accession>A0A141HR70</accession>
<evidence type="ECO:0000313" key="1">
    <source>
        <dbReference type="EMBL" id="ALN97181.1"/>
    </source>
</evidence>
<name>A0A141HR70_9CAUD</name>
<evidence type="ECO:0000313" key="2">
    <source>
        <dbReference type="Proteomes" id="UP000221857"/>
    </source>
</evidence>
<dbReference type="Proteomes" id="UP000221857">
    <property type="component" value="Segment"/>
</dbReference>
<dbReference type="EMBL" id="KT876724">
    <property type="protein sequence ID" value="ALN97181.1"/>
    <property type="molecule type" value="Genomic_DNA"/>
</dbReference>
<proteinExistence type="predicted"/>
<sequence>MNTTVQTPVDSTVAEAQERIRKETSKAGLEVTRVYKSAWQKEGTLSAEIKQTVKTLSFYPSKSVSNDMQDNIFGIKDFGFKENEPFENVETRVAWIDVPMDSTIESVTEKLRSFPNATLYRVLSNKPILNDSQKYAITAGLTTMDVIGNRQAVRYPDNHPDAGSLVLDENGKCQYRQVCFKVSSIQDMDTRTAEPLDVYLTAEIKNELEEAGQKVL</sequence>
<dbReference type="GeneID" id="40069641"/>
<reference evidence="1 2" key="1">
    <citation type="journal article" date="2016" name="PLoS ONE">
        <title>Comparative Genome Analysis Provides Insights into the Pathogenicity of Flavobacterium psychrophilum.</title>
        <authorList>
            <person name="Castillo D."/>
            <person name="Christiansen R.H."/>
            <person name="Dalsgaard I."/>
            <person name="Madsen L."/>
            <person name="Espejo R."/>
            <person name="Middelboe M."/>
        </authorList>
    </citation>
    <scope>NUCLEOTIDE SEQUENCE [LARGE SCALE GENOMIC DNA]</scope>
</reference>
<keyword evidence="2" id="KW-1185">Reference proteome</keyword>
<dbReference type="KEGG" id="vg:40069641"/>